<protein>
    <submittedName>
        <fullName evidence="1">Uncharacterized protein</fullName>
    </submittedName>
</protein>
<accession>A0ACB9DW38</accession>
<reference evidence="1 2" key="2">
    <citation type="journal article" date="2022" name="Mol. Ecol. Resour.">
        <title>The genomes of chicory, endive, great burdock and yacon provide insights into Asteraceae paleo-polyploidization history and plant inulin production.</title>
        <authorList>
            <person name="Fan W."/>
            <person name="Wang S."/>
            <person name="Wang H."/>
            <person name="Wang A."/>
            <person name="Jiang F."/>
            <person name="Liu H."/>
            <person name="Zhao H."/>
            <person name="Xu D."/>
            <person name="Zhang Y."/>
        </authorList>
    </citation>
    <scope>NUCLEOTIDE SEQUENCE [LARGE SCALE GENOMIC DNA]</scope>
    <source>
        <strain evidence="2">cv. Punajuju</strain>
        <tissue evidence="1">Leaves</tissue>
    </source>
</reference>
<evidence type="ECO:0000313" key="2">
    <source>
        <dbReference type="Proteomes" id="UP001055811"/>
    </source>
</evidence>
<gene>
    <name evidence="1" type="ORF">L2E82_21437</name>
</gene>
<keyword evidence="2" id="KW-1185">Reference proteome</keyword>
<evidence type="ECO:0000313" key="1">
    <source>
        <dbReference type="EMBL" id="KAI3750691.1"/>
    </source>
</evidence>
<dbReference type="Proteomes" id="UP001055811">
    <property type="component" value="Linkage Group LG04"/>
</dbReference>
<reference evidence="2" key="1">
    <citation type="journal article" date="2022" name="Mol. Ecol. Resour.">
        <title>The genomes of chicory, endive, great burdock and yacon provide insights into Asteraceae palaeo-polyploidization history and plant inulin production.</title>
        <authorList>
            <person name="Fan W."/>
            <person name="Wang S."/>
            <person name="Wang H."/>
            <person name="Wang A."/>
            <person name="Jiang F."/>
            <person name="Liu H."/>
            <person name="Zhao H."/>
            <person name="Xu D."/>
            <person name="Zhang Y."/>
        </authorList>
    </citation>
    <scope>NUCLEOTIDE SEQUENCE [LARGE SCALE GENOMIC DNA]</scope>
    <source>
        <strain evidence="2">cv. Punajuju</strain>
    </source>
</reference>
<organism evidence="1 2">
    <name type="scientific">Cichorium intybus</name>
    <name type="common">Chicory</name>
    <dbReference type="NCBI Taxonomy" id="13427"/>
    <lineage>
        <taxon>Eukaryota</taxon>
        <taxon>Viridiplantae</taxon>
        <taxon>Streptophyta</taxon>
        <taxon>Embryophyta</taxon>
        <taxon>Tracheophyta</taxon>
        <taxon>Spermatophyta</taxon>
        <taxon>Magnoliopsida</taxon>
        <taxon>eudicotyledons</taxon>
        <taxon>Gunneridae</taxon>
        <taxon>Pentapetalae</taxon>
        <taxon>asterids</taxon>
        <taxon>campanulids</taxon>
        <taxon>Asterales</taxon>
        <taxon>Asteraceae</taxon>
        <taxon>Cichorioideae</taxon>
        <taxon>Cichorieae</taxon>
        <taxon>Cichoriinae</taxon>
        <taxon>Cichorium</taxon>
    </lineage>
</organism>
<comment type="caution">
    <text evidence="1">The sequence shown here is derived from an EMBL/GenBank/DDBJ whole genome shotgun (WGS) entry which is preliminary data.</text>
</comment>
<proteinExistence type="predicted"/>
<dbReference type="EMBL" id="CM042012">
    <property type="protein sequence ID" value="KAI3750691.1"/>
    <property type="molecule type" value="Genomic_DNA"/>
</dbReference>
<name>A0ACB9DW38_CICIN</name>
<sequence>MAYLSLSLPHEVGEASNPLPSINWEVTNMMTIRHLPELFEDCRISFEKVHYNGGLQIEEDICGRLDLSDCGATILTKSMIKINEEIIISFGSDKFSICIKEDEIRWNPFDTVNDFPKHNHVSDDEHCPDESGSDDDDDGVSDTWTNNHDHMYEEGEIPPDEDGRDDGAEKSMDVHESLVATPVVERSILNGDEVDGQFQSRFVGIEEIGRRDDQNNNNNFVFNAVNDNCGPIPAVNGEACDPCRQLWPYPCPRRLLSILIETSRSAITLWEMLPRRIIKS</sequence>